<evidence type="ECO:0000313" key="2">
    <source>
        <dbReference type="Proteomes" id="UP000830395"/>
    </source>
</evidence>
<dbReference type="EMBL" id="CM040989">
    <property type="protein sequence ID" value="MCJ8740883.1"/>
    <property type="molecule type" value="Genomic_DNA"/>
</dbReference>
<sequence length="75" mass="8047">THTQSSGQPFSLRRPGSSWGFGALPKGLTSVVVLRQEESAGHSLPPPTIPAGPETQTHNLQVHLQSNSLTIRPRL</sequence>
<comment type="caution">
    <text evidence="1">The sequence shown here is derived from an EMBL/GenBank/DDBJ whole genome shotgun (WGS) entry which is preliminary data.</text>
</comment>
<evidence type="ECO:0000313" key="1">
    <source>
        <dbReference type="EMBL" id="MCJ8740883.1"/>
    </source>
</evidence>
<feature type="non-terminal residue" evidence="1">
    <location>
        <position position="75"/>
    </location>
</feature>
<keyword evidence="2" id="KW-1185">Reference proteome</keyword>
<reference evidence="1" key="1">
    <citation type="submission" date="2020-02" db="EMBL/GenBank/DDBJ databases">
        <title>Genome sequencing of the panga catfish, Pangasius djambal.</title>
        <authorList>
            <person name="Wen M."/>
            <person name="Zahm M."/>
            <person name="Roques C."/>
            <person name="Cabau C."/>
            <person name="Klopp C."/>
            <person name="Donnadieu C."/>
            <person name="Jouanno E."/>
            <person name="Avarre J.-C."/>
            <person name="Campet M."/>
            <person name="Ha T."/>
            <person name="Dugue R."/>
            <person name="Lampietro C."/>
            <person name="Louis A."/>
            <person name="Herpin A."/>
            <person name="Echchiki A."/>
            <person name="Berthelot C."/>
            <person name="Parey E."/>
            <person name="Roest-Crollius H."/>
            <person name="Braasch I."/>
            <person name="Postlethwait J.H."/>
            <person name="Bobe J."/>
            <person name="Montfort J."/>
            <person name="Bouchez O."/>
            <person name="Begum T."/>
            <person name="Schartl M."/>
            <person name="Gustiano R."/>
            <person name="Guiguen Y."/>
        </authorList>
    </citation>
    <scope>NUCLEOTIDE SEQUENCE</scope>
    <source>
        <strain evidence="1">Pdj_M5554</strain>
    </source>
</reference>
<name>A0ACC5YZB8_9TELE</name>
<organism evidence="1 2">
    <name type="scientific">Pangasius djambal</name>
    <dbReference type="NCBI Taxonomy" id="1691987"/>
    <lineage>
        <taxon>Eukaryota</taxon>
        <taxon>Metazoa</taxon>
        <taxon>Chordata</taxon>
        <taxon>Craniata</taxon>
        <taxon>Vertebrata</taxon>
        <taxon>Euteleostomi</taxon>
        <taxon>Actinopterygii</taxon>
        <taxon>Neopterygii</taxon>
        <taxon>Teleostei</taxon>
        <taxon>Ostariophysi</taxon>
        <taxon>Siluriformes</taxon>
        <taxon>Pangasiidae</taxon>
        <taxon>Pangasius</taxon>
    </lineage>
</organism>
<feature type="non-terminal residue" evidence="1">
    <location>
        <position position="1"/>
    </location>
</feature>
<dbReference type="Proteomes" id="UP000830395">
    <property type="component" value="Chromosome 15"/>
</dbReference>
<proteinExistence type="predicted"/>
<gene>
    <name evidence="1" type="ORF">PDJAM_G00064250</name>
</gene>
<protein>
    <submittedName>
        <fullName evidence="1">Uncharacterized protein</fullName>
    </submittedName>
</protein>
<accession>A0ACC5YZB8</accession>